<organism evidence="1 2">
    <name type="scientific">Heterorhabditis bacteriophora</name>
    <name type="common">Entomopathogenic nematode worm</name>
    <dbReference type="NCBI Taxonomy" id="37862"/>
    <lineage>
        <taxon>Eukaryota</taxon>
        <taxon>Metazoa</taxon>
        <taxon>Ecdysozoa</taxon>
        <taxon>Nematoda</taxon>
        <taxon>Chromadorea</taxon>
        <taxon>Rhabditida</taxon>
        <taxon>Rhabditina</taxon>
        <taxon>Rhabditomorpha</taxon>
        <taxon>Strongyloidea</taxon>
        <taxon>Heterorhabditidae</taxon>
        <taxon>Heterorhabditis</taxon>
    </lineage>
</organism>
<dbReference type="AlphaFoldDB" id="A0A1I7XJA1"/>
<proteinExistence type="predicted"/>
<evidence type="ECO:0000313" key="2">
    <source>
        <dbReference type="WBParaSite" id="Hba_17832"/>
    </source>
</evidence>
<reference evidence="2" key="1">
    <citation type="submission" date="2016-11" db="UniProtKB">
        <authorList>
            <consortium name="WormBaseParasite"/>
        </authorList>
    </citation>
    <scope>IDENTIFICATION</scope>
</reference>
<dbReference type="Proteomes" id="UP000095283">
    <property type="component" value="Unplaced"/>
</dbReference>
<protein>
    <submittedName>
        <fullName evidence="2">HTH psq-type domain-containing protein</fullName>
    </submittedName>
</protein>
<name>A0A1I7XJA1_HETBA</name>
<accession>A0A1I7XJA1</accession>
<sequence length="128" mass="14904">MRSSSGTKHEGVKIKCEMEEEASTLMESAIQLFSKKHGLSQQAVRAAMTDHETLPSIHDPAAIDAFFRKNRRRSFREIVNANLHLKKLETWFEEQICIRVLVFSTYFRKHSRRVSVITRYDYQSKGSL</sequence>
<keyword evidence="1" id="KW-1185">Reference proteome</keyword>
<dbReference type="WBParaSite" id="Hba_17832">
    <property type="protein sequence ID" value="Hba_17832"/>
    <property type="gene ID" value="Hba_17832"/>
</dbReference>
<evidence type="ECO:0000313" key="1">
    <source>
        <dbReference type="Proteomes" id="UP000095283"/>
    </source>
</evidence>